<dbReference type="OrthoDB" id="6603680at2759"/>
<name>A0A9P0H7S0_NEZVI</name>
<evidence type="ECO:0000256" key="1">
    <source>
        <dbReference type="ARBA" id="ARBA00022737"/>
    </source>
</evidence>
<dbReference type="Pfam" id="PF13637">
    <property type="entry name" value="Ank_4"/>
    <property type="match status" value="1"/>
</dbReference>
<organism evidence="4 5">
    <name type="scientific">Nezara viridula</name>
    <name type="common">Southern green stink bug</name>
    <name type="synonym">Cimex viridulus</name>
    <dbReference type="NCBI Taxonomy" id="85310"/>
    <lineage>
        <taxon>Eukaryota</taxon>
        <taxon>Metazoa</taxon>
        <taxon>Ecdysozoa</taxon>
        <taxon>Arthropoda</taxon>
        <taxon>Hexapoda</taxon>
        <taxon>Insecta</taxon>
        <taxon>Pterygota</taxon>
        <taxon>Neoptera</taxon>
        <taxon>Paraneoptera</taxon>
        <taxon>Hemiptera</taxon>
        <taxon>Heteroptera</taxon>
        <taxon>Panheteroptera</taxon>
        <taxon>Pentatomomorpha</taxon>
        <taxon>Pentatomoidea</taxon>
        <taxon>Pentatomidae</taxon>
        <taxon>Pentatominae</taxon>
        <taxon>Nezara</taxon>
    </lineage>
</organism>
<keyword evidence="1" id="KW-0677">Repeat</keyword>
<dbReference type="AlphaFoldDB" id="A0A9P0H7S0"/>
<accession>A0A9P0H7S0</accession>
<dbReference type="EMBL" id="OV725079">
    <property type="protein sequence ID" value="CAH1396891.1"/>
    <property type="molecule type" value="Genomic_DNA"/>
</dbReference>
<feature type="repeat" description="ANK" evidence="3">
    <location>
        <begin position="303"/>
        <end position="335"/>
    </location>
</feature>
<dbReference type="PROSITE" id="PS50088">
    <property type="entry name" value="ANK_REPEAT"/>
    <property type="match status" value="4"/>
</dbReference>
<evidence type="ECO:0000256" key="2">
    <source>
        <dbReference type="ARBA" id="ARBA00023043"/>
    </source>
</evidence>
<dbReference type="SUPFAM" id="SSF48403">
    <property type="entry name" value="Ankyrin repeat"/>
    <property type="match status" value="2"/>
</dbReference>
<dbReference type="Pfam" id="PF12796">
    <property type="entry name" value="Ank_2"/>
    <property type="match status" value="2"/>
</dbReference>
<protein>
    <submittedName>
        <fullName evidence="4">Uncharacterized protein</fullName>
    </submittedName>
</protein>
<dbReference type="Gene3D" id="1.25.40.20">
    <property type="entry name" value="Ankyrin repeat-containing domain"/>
    <property type="match status" value="4"/>
</dbReference>
<dbReference type="SMART" id="SM00248">
    <property type="entry name" value="ANK"/>
    <property type="match status" value="9"/>
</dbReference>
<evidence type="ECO:0000313" key="4">
    <source>
        <dbReference type="EMBL" id="CAH1396891.1"/>
    </source>
</evidence>
<dbReference type="InterPro" id="IPR002110">
    <property type="entry name" value="Ankyrin_rpt"/>
</dbReference>
<feature type="repeat" description="ANK" evidence="3">
    <location>
        <begin position="438"/>
        <end position="470"/>
    </location>
</feature>
<gene>
    <name evidence="4" type="ORF">NEZAVI_LOCUS6855</name>
</gene>
<dbReference type="InterPro" id="IPR036770">
    <property type="entry name" value="Ankyrin_rpt-contain_sf"/>
</dbReference>
<keyword evidence="2 3" id="KW-0040">ANK repeat</keyword>
<sequence>MLQPPSSSPFIPNISAERHKEIGRSEEGSLAMGALAAAAQLGDFKTVKKLLEIGVDKDFMPDLDSKERNTLLDSINIKLDNIEQLIEGGLVSIPSLRTVKKGPFAKGMFKIIFIPGTEFVMHLMIETAMMGSWNPSNNSEGFYPLHYFCSLPDIPTGAINDLLDLHPVDINEKTLNGFTALIIAVARKNFPVVKFLIEKGALLNYAPIVKIAIDELGSYYPYLKVFSPVKVTFPQMHYYFSPVEAAVFANEQDILCYLVKKGAKVIINQGLWNTLIHPIVRGRRRLVEMLLDNGVDVNVVDLMGTSSLHKAAMESSIDLTYVLMRRGANVNAQDRHGWTPLHIACLFSRNVSLEIIQLLLDGGADIEATTEFGFTPLCLAEAGNDLFFLGFLAENMDKLGKGLKEIYMPEEDTRKEHEDIMTLLLDNGASCNHQDDHLGWTALHWAAASGDLRTTQLLVSRGAKVSIRSRFNFNPYQTALYFNRGPVSAYLFTVTDEAKNK</sequence>
<reference evidence="4" key="1">
    <citation type="submission" date="2022-01" db="EMBL/GenBank/DDBJ databases">
        <authorList>
            <person name="King R."/>
        </authorList>
    </citation>
    <scope>NUCLEOTIDE SEQUENCE</scope>
</reference>
<dbReference type="PANTHER" id="PTHR24126">
    <property type="entry name" value="ANKYRIN REPEAT, PH AND SEC7 DOMAIN CONTAINING PROTEIN SECG-RELATED"/>
    <property type="match status" value="1"/>
</dbReference>
<dbReference type="Proteomes" id="UP001152798">
    <property type="component" value="Chromosome 3"/>
</dbReference>
<evidence type="ECO:0000313" key="5">
    <source>
        <dbReference type="Proteomes" id="UP001152798"/>
    </source>
</evidence>
<evidence type="ECO:0000256" key="3">
    <source>
        <dbReference type="PROSITE-ProRule" id="PRU00023"/>
    </source>
</evidence>
<keyword evidence="5" id="KW-1185">Reference proteome</keyword>
<feature type="repeat" description="ANK" evidence="3">
    <location>
        <begin position="176"/>
        <end position="208"/>
    </location>
</feature>
<dbReference type="PROSITE" id="PS50297">
    <property type="entry name" value="ANK_REP_REGION"/>
    <property type="match status" value="4"/>
</dbReference>
<feature type="repeat" description="ANK" evidence="3">
    <location>
        <begin position="336"/>
        <end position="371"/>
    </location>
</feature>
<proteinExistence type="predicted"/>